<dbReference type="AlphaFoldDB" id="A0A0A9B9Z6"/>
<organism evidence="2">
    <name type="scientific">Arundo donax</name>
    <name type="common">Giant reed</name>
    <name type="synonym">Donax arundinaceus</name>
    <dbReference type="NCBI Taxonomy" id="35708"/>
    <lineage>
        <taxon>Eukaryota</taxon>
        <taxon>Viridiplantae</taxon>
        <taxon>Streptophyta</taxon>
        <taxon>Embryophyta</taxon>
        <taxon>Tracheophyta</taxon>
        <taxon>Spermatophyta</taxon>
        <taxon>Magnoliopsida</taxon>
        <taxon>Liliopsida</taxon>
        <taxon>Poales</taxon>
        <taxon>Poaceae</taxon>
        <taxon>PACMAD clade</taxon>
        <taxon>Arundinoideae</taxon>
        <taxon>Arundineae</taxon>
        <taxon>Arundo</taxon>
    </lineage>
</organism>
<feature type="region of interest" description="Disordered" evidence="1">
    <location>
        <begin position="1"/>
        <end position="24"/>
    </location>
</feature>
<protein>
    <submittedName>
        <fullName evidence="2">Uncharacterized protein</fullName>
    </submittedName>
</protein>
<proteinExistence type="predicted"/>
<reference evidence="2" key="1">
    <citation type="submission" date="2014-09" db="EMBL/GenBank/DDBJ databases">
        <authorList>
            <person name="Magalhaes I.L.F."/>
            <person name="Oliveira U."/>
            <person name="Santos F.R."/>
            <person name="Vidigal T.H.D.A."/>
            <person name="Brescovit A.D."/>
            <person name="Santos A.J."/>
        </authorList>
    </citation>
    <scope>NUCLEOTIDE SEQUENCE</scope>
    <source>
        <tissue evidence="2">Shoot tissue taken approximately 20 cm above the soil surface</tissue>
    </source>
</reference>
<accession>A0A0A9B9Z6</accession>
<name>A0A0A9B9Z6_ARUDO</name>
<evidence type="ECO:0000313" key="2">
    <source>
        <dbReference type="EMBL" id="JAD59008.1"/>
    </source>
</evidence>
<dbReference type="EMBL" id="GBRH01238887">
    <property type="protein sequence ID" value="JAD59008.1"/>
    <property type="molecule type" value="Transcribed_RNA"/>
</dbReference>
<sequence length="52" mass="5544">MRRGSRRGKPQAAVGSGPPAAKSPLCLSREISIKPFQNLSRLTSNSVALQSH</sequence>
<evidence type="ECO:0000256" key="1">
    <source>
        <dbReference type="SAM" id="MobiDB-lite"/>
    </source>
</evidence>
<reference evidence="2" key="2">
    <citation type="journal article" date="2015" name="Data Brief">
        <title>Shoot transcriptome of the giant reed, Arundo donax.</title>
        <authorList>
            <person name="Barrero R.A."/>
            <person name="Guerrero F.D."/>
            <person name="Moolhuijzen P."/>
            <person name="Goolsby J.A."/>
            <person name="Tidwell J."/>
            <person name="Bellgard S.E."/>
            <person name="Bellgard M.I."/>
        </authorList>
    </citation>
    <scope>NUCLEOTIDE SEQUENCE</scope>
    <source>
        <tissue evidence="2">Shoot tissue taken approximately 20 cm above the soil surface</tissue>
    </source>
</reference>